<evidence type="ECO:0000313" key="4">
    <source>
        <dbReference type="Proteomes" id="UP000198921"/>
    </source>
</evidence>
<keyword evidence="2" id="KW-0812">Transmembrane</keyword>
<gene>
    <name evidence="3" type="ORF">SAMN05660209_01307</name>
</gene>
<dbReference type="Proteomes" id="UP000198921">
    <property type="component" value="Unassembled WGS sequence"/>
</dbReference>
<name>A0A1H3EP31_9ACTN</name>
<feature type="transmembrane region" description="Helical" evidence="2">
    <location>
        <begin position="16"/>
        <end position="39"/>
    </location>
</feature>
<feature type="region of interest" description="Disordered" evidence="1">
    <location>
        <begin position="138"/>
        <end position="166"/>
    </location>
</feature>
<dbReference type="RefSeq" id="WP_091152695.1">
    <property type="nucleotide sequence ID" value="NZ_FNOT01000003.1"/>
</dbReference>
<keyword evidence="4" id="KW-1185">Reference proteome</keyword>
<organism evidence="3 4">
    <name type="scientific">Geodermatophilus africanus</name>
    <dbReference type="NCBI Taxonomy" id="1137993"/>
    <lineage>
        <taxon>Bacteria</taxon>
        <taxon>Bacillati</taxon>
        <taxon>Actinomycetota</taxon>
        <taxon>Actinomycetes</taxon>
        <taxon>Geodermatophilales</taxon>
        <taxon>Geodermatophilaceae</taxon>
        <taxon>Geodermatophilus</taxon>
    </lineage>
</organism>
<feature type="transmembrane region" description="Helical" evidence="2">
    <location>
        <begin position="104"/>
        <end position="123"/>
    </location>
</feature>
<evidence type="ECO:0000256" key="2">
    <source>
        <dbReference type="SAM" id="Phobius"/>
    </source>
</evidence>
<feature type="compositionally biased region" description="Pro residues" evidence="1">
    <location>
        <begin position="138"/>
        <end position="160"/>
    </location>
</feature>
<sequence>MTVTGTEQQVPWDLSFLRVGTAVTAGLTALAAPVAGLLAGWDAAVAVLLGAAVVTFFFALSGLVIAWAGRHGDAFTLPAALGSFFVKILVLAAVLQSLPADGWVHRRTLAWTVVAGALVWSVVQQRWVWTRRLYYVQPPAPPRPQPPTPPTTGGSPPPPGSAATRG</sequence>
<evidence type="ECO:0000256" key="1">
    <source>
        <dbReference type="SAM" id="MobiDB-lite"/>
    </source>
</evidence>
<evidence type="ECO:0000313" key="3">
    <source>
        <dbReference type="EMBL" id="SDX80502.1"/>
    </source>
</evidence>
<keyword evidence="2" id="KW-0472">Membrane</keyword>
<dbReference type="EMBL" id="FNOT01000003">
    <property type="protein sequence ID" value="SDX80502.1"/>
    <property type="molecule type" value="Genomic_DNA"/>
</dbReference>
<dbReference type="STRING" id="1137993.SAMN05660209_01307"/>
<proteinExistence type="predicted"/>
<feature type="transmembrane region" description="Helical" evidence="2">
    <location>
        <begin position="45"/>
        <end position="68"/>
    </location>
</feature>
<keyword evidence="2" id="KW-1133">Transmembrane helix</keyword>
<dbReference type="AlphaFoldDB" id="A0A1H3EP31"/>
<evidence type="ECO:0008006" key="5">
    <source>
        <dbReference type="Google" id="ProtNLM"/>
    </source>
</evidence>
<accession>A0A1H3EP31</accession>
<feature type="transmembrane region" description="Helical" evidence="2">
    <location>
        <begin position="75"/>
        <end position="98"/>
    </location>
</feature>
<dbReference type="OrthoDB" id="5192214at2"/>
<protein>
    <recommendedName>
        <fullName evidence="5">ATP synthase protein I</fullName>
    </recommendedName>
</protein>
<reference evidence="4" key="1">
    <citation type="submission" date="2016-10" db="EMBL/GenBank/DDBJ databases">
        <authorList>
            <person name="Varghese N."/>
            <person name="Submissions S."/>
        </authorList>
    </citation>
    <scope>NUCLEOTIDE SEQUENCE [LARGE SCALE GENOMIC DNA]</scope>
    <source>
        <strain evidence="4">DSM 45422</strain>
    </source>
</reference>